<gene>
    <name evidence="2" type="ORF">ROG8370_03328</name>
</gene>
<keyword evidence="1" id="KW-0812">Transmembrane</keyword>
<proteinExistence type="predicted"/>
<dbReference type="Proteomes" id="UP000194012">
    <property type="component" value="Unassembled WGS sequence"/>
</dbReference>
<dbReference type="EMBL" id="FWFJ01000044">
    <property type="protein sequence ID" value="SLN70094.1"/>
    <property type="molecule type" value="Genomic_DNA"/>
</dbReference>
<feature type="transmembrane region" description="Helical" evidence="1">
    <location>
        <begin position="79"/>
        <end position="100"/>
    </location>
</feature>
<evidence type="ECO:0000256" key="1">
    <source>
        <dbReference type="SAM" id="Phobius"/>
    </source>
</evidence>
<evidence type="ECO:0008006" key="4">
    <source>
        <dbReference type="Google" id="ProtNLM"/>
    </source>
</evidence>
<keyword evidence="3" id="KW-1185">Reference proteome</keyword>
<evidence type="ECO:0000313" key="2">
    <source>
        <dbReference type="EMBL" id="SLN70094.1"/>
    </source>
</evidence>
<dbReference type="AlphaFoldDB" id="A0A1X7A4R1"/>
<reference evidence="3" key="1">
    <citation type="submission" date="2017-03" db="EMBL/GenBank/DDBJ databases">
        <authorList>
            <person name="Rodrigo-Torres L."/>
            <person name="Arahal R.D."/>
            <person name="Lucena T."/>
        </authorList>
    </citation>
    <scope>NUCLEOTIDE SEQUENCE [LARGE SCALE GENOMIC DNA]</scope>
    <source>
        <strain evidence="3">CECT 8370</strain>
    </source>
</reference>
<sequence length="103" mass="10757">MTQDKTSTKDASGTDDFEKLSQQLTALREDMSRLAETVAGIAGRRGNAMAADIAEGFDEAKKYTEKTGRSAEAQLEGSVAAHPFLAIGLAAGAGLLIGALSRR</sequence>
<accession>A0A1X7A4R1</accession>
<dbReference type="RefSeq" id="WP_170925278.1">
    <property type="nucleotide sequence ID" value="NZ_FWFJ01000044.1"/>
</dbReference>
<name>A0A1X7A4R1_9RHOB</name>
<keyword evidence="1" id="KW-1133">Transmembrane helix</keyword>
<organism evidence="2 3">
    <name type="scientific">Roseovarius gaetbuli</name>
    <dbReference type="NCBI Taxonomy" id="1356575"/>
    <lineage>
        <taxon>Bacteria</taxon>
        <taxon>Pseudomonadati</taxon>
        <taxon>Pseudomonadota</taxon>
        <taxon>Alphaproteobacteria</taxon>
        <taxon>Rhodobacterales</taxon>
        <taxon>Roseobacteraceae</taxon>
        <taxon>Roseovarius</taxon>
    </lineage>
</organism>
<protein>
    <recommendedName>
        <fullName evidence="4">DUF883 domain-containing protein</fullName>
    </recommendedName>
</protein>
<evidence type="ECO:0000313" key="3">
    <source>
        <dbReference type="Proteomes" id="UP000194012"/>
    </source>
</evidence>
<keyword evidence="1" id="KW-0472">Membrane</keyword>